<dbReference type="InterPro" id="IPR015422">
    <property type="entry name" value="PyrdxlP-dep_Trfase_small"/>
</dbReference>
<dbReference type="Gene3D" id="3.40.640.10">
    <property type="entry name" value="Type I PLP-dependent aspartate aminotransferase-like (Major domain)"/>
    <property type="match status" value="1"/>
</dbReference>
<reference evidence="5 6" key="1">
    <citation type="journal article" date="2014" name="Genome Announc.">
        <title>Draft genome sequences of the altered schaedler flora, a defined bacterial community from gnotobiotic mice.</title>
        <authorList>
            <person name="Wannemuehler M.J."/>
            <person name="Overstreet A.M."/>
            <person name="Ward D.V."/>
            <person name="Phillips G.J."/>
        </authorList>
    </citation>
    <scope>NUCLEOTIDE SEQUENCE [LARGE SCALE GENOMIC DNA]</scope>
    <source>
        <strain evidence="5 6">ASF492</strain>
    </source>
</reference>
<comment type="caution">
    <text evidence="5">The sequence shown here is derived from an EMBL/GenBank/DDBJ whole genome shotgun (WGS) entry which is preliminary data.</text>
</comment>
<dbReference type="NCBIfam" id="NF011936">
    <property type="entry name" value="PRK15407.1"/>
    <property type="match status" value="1"/>
</dbReference>
<evidence type="ECO:0000256" key="1">
    <source>
        <dbReference type="ARBA" id="ARBA00001933"/>
    </source>
</evidence>
<dbReference type="GO" id="GO:0000271">
    <property type="term" value="P:polysaccharide biosynthetic process"/>
    <property type="evidence" value="ECO:0007669"/>
    <property type="project" value="TreeGrafter"/>
</dbReference>
<dbReference type="PIRSF" id="PIRSF000390">
    <property type="entry name" value="PLP_StrS"/>
    <property type="match status" value="1"/>
</dbReference>
<dbReference type="CDD" id="cd00616">
    <property type="entry name" value="AHBA_syn"/>
    <property type="match status" value="1"/>
</dbReference>
<dbReference type="HOGENOM" id="CLU_033332_5_0_9"/>
<accession>N2AMH0</accession>
<gene>
    <name evidence="5" type="ORF">C823_02394</name>
</gene>
<dbReference type="GO" id="GO:0030170">
    <property type="term" value="F:pyridoxal phosphate binding"/>
    <property type="evidence" value="ECO:0007669"/>
    <property type="project" value="TreeGrafter"/>
</dbReference>
<organism evidence="5 6">
    <name type="scientific">Eubacterium plexicaudatum ASF492</name>
    <dbReference type="NCBI Taxonomy" id="1235802"/>
    <lineage>
        <taxon>Bacteria</taxon>
        <taxon>Bacillati</taxon>
        <taxon>Bacillota</taxon>
        <taxon>Clostridia</taxon>
        <taxon>Eubacteriales</taxon>
        <taxon>Eubacteriaceae</taxon>
        <taxon>Eubacterium</taxon>
    </lineage>
</organism>
<evidence type="ECO:0000313" key="6">
    <source>
        <dbReference type="Proteomes" id="UP000012589"/>
    </source>
</evidence>
<evidence type="ECO:0000256" key="2">
    <source>
        <dbReference type="ARBA" id="ARBA00022898"/>
    </source>
</evidence>
<dbReference type="Pfam" id="PF01041">
    <property type="entry name" value="DegT_DnrJ_EryC1"/>
    <property type="match status" value="1"/>
</dbReference>
<dbReference type="STRING" id="1235802.C823_02394"/>
<comment type="similarity">
    <text evidence="3 4">Belongs to the DegT/DnrJ/EryC1 family.</text>
</comment>
<dbReference type="PANTHER" id="PTHR30244:SF34">
    <property type="entry name" value="DTDP-4-AMINO-4,6-DIDEOXYGALACTOSE TRANSAMINASE"/>
    <property type="match status" value="1"/>
</dbReference>
<dbReference type="eggNOG" id="COG0399">
    <property type="taxonomic scope" value="Bacteria"/>
</dbReference>
<dbReference type="AlphaFoldDB" id="N2AMH0"/>
<dbReference type="PANTHER" id="PTHR30244">
    <property type="entry name" value="TRANSAMINASE"/>
    <property type="match status" value="1"/>
</dbReference>
<dbReference type="SUPFAM" id="SSF53383">
    <property type="entry name" value="PLP-dependent transferases"/>
    <property type="match status" value="1"/>
</dbReference>
<evidence type="ECO:0000313" key="5">
    <source>
        <dbReference type="EMBL" id="EMZ27270.1"/>
    </source>
</evidence>
<dbReference type="InterPro" id="IPR000653">
    <property type="entry name" value="DegT/StrS_aminotransferase"/>
</dbReference>
<comment type="cofactor">
    <cofactor evidence="1">
        <name>pyridoxal 5'-phosphate</name>
        <dbReference type="ChEBI" id="CHEBI:597326"/>
    </cofactor>
</comment>
<dbReference type="FunFam" id="3.40.640.10:FF:000079">
    <property type="entry name" value="LPS biosynthesis protein"/>
    <property type="match status" value="1"/>
</dbReference>
<keyword evidence="6" id="KW-1185">Reference proteome</keyword>
<dbReference type="Proteomes" id="UP000012589">
    <property type="component" value="Unassembled WGS sequence"/>
</dbReference>
<dbReference type="Gene3D" id="3.90.1150.10">
    <property type="entry name" value="Aspartate Aminotransferase, domain 1"/>
    <property type="match status" value="1"/>
</dbReference>
<proteinExistence type="inferred from homology"/>
<dbReference type="InterPro" id="IPR015421">
    <property type="entry name" value="PyrdxlP-dep_Trfase_major"/>
</dbReference>
<sequence>MFEQMSEQEARESILKQVDAYCMKYHGKREWKPGERIPYASRVYDSREMVNLVDSSLEFWLTSGRYTEEFEREFAAYLGIRYCLLVNSGSSANLLAFMALTSPLLGERRIQRGDEVITVAAGFPTTVAPLVQFGAVPVFVDVTIPQYNIDVKMLEAAVSEKTKAVMLAHTLGNPFDLGRVKEFCRKNHLWLVEDNCDALGSRYKMNGTWGFTGTFGDIGTSSFYPPHHMTMGEGGAVYTNDPLLYKAIRSLRDWGRDCICPSGTDNVCGHRFDRQYGELPEGYDHKYVYSHFGYNLKATDMQAAVGCAQLEKFPLFARRRRHNFARLYQGLADCEDRIMLPQACEHSDPCWFGFPVTCRQGTDRNQVVQEAERMGIQTRMLFAGNLTRHPCFDEMRAGRHGYRVVGKLENTDRIMRDTFWVGVYPGMTDAAADEVVRCIRQAVEQAGQE</sequence>
<dbReference type="GO" id="GO:0008483">
    <property type="term" value="F:transaminase activity"/>
    <property type="evidence" value="ECO:0007669"/>
    <property type="project" value="TreeGrafter"/>
</dbReference>
<dbReference type="InterPro" id="IPR015424">
    <property type="entry name" value="PyrdxlP-dep_Trfase"/>
</dbReference>
<evidence type="ECO:0000256" key="3">
    <source>
        <dbReference type="ARBA" id="ARBA00037999"/>
    </source>
</evidence>
<dbReference type="EMBL" id="AQFT01000072">
    <property type="protein sequence ID" value="EMZ27270.1"/>
    <property type="molecule type" value="Genomic_DNA"/>
</dbReference>
<dbReference type="OrthoDB" id="9810913at2"/>
<evidence type="ECO:0000256" key="4">
    <source>
        <dbReference type="RuleBase" id="RU004508"/>
    </source>
</evidence>
<dbReference type="PATRIC" id="fig|1235802.3.peg.2532"/>
<keyword evidence="2 4" id="KW-0663">Pyridoxal phosphate</keyword>
<protein>
    <submittedName>
        <fullName evidence="5">CDP-6-deoxy-D-xylo-4-hexulose-3-dehydrase</fullName>
    </submittedName>
</protein>
<name>N2AMH0_9FIRM</name>